<dbReference type="EMBL" id="DYXD01000268">
    <property type="protein sequence ID" value="HJF09022.1"/>
    <property type="molecule type" value="Genomic_DNA"/>
</dbReference>
<dbReference type="PANTHER" id="PTHR30536">
    <property type="entry name" value="ALTRONATE/GALACTARATE DEHYDRATASE"/>
    <property type="match status" value="1"/>
</dbReference>
<dbReference type="GO" id="GO:0016829">
    <property type="term" value="F:lyase activity"/>
    <property type="evidence" value="ECO:0007669"/>
    <property type="project" value="UniProtKB-KW"/>
</dbReference>
<feature type="domain" description="D-galactarate/Altronate dehydratase second" evidence="3">
    <location>
        <begin position="1"/>
        <end position="124"/>
    </location>
</feature>
<accession>A0A921FF94</accession>
<sequence length="374" mass="40987">RNEIWIIPTVGCVNGIVNQLAEALRRETKEEGIDAIMAFPHNYGCSQLGDDHENTKKILRDMVLHPNAGAVLVVGLGCENNQPDIFREFIGEYDEDRIKFMVAQKVDDEFEEGMKILRDLYAKCKQDVRTDIPLSELRVGLKCGGSDGFSGITANPLLGMFSDFLIAQGGTSVLTEVPEMFGAETILMNRCKTPELFEKTVHLINDFKEYFLSHGEPVGENPSPGNKAGGISTLEEKALGCTQKCGKSYVSGVMPYGERLQTKGLNLLSAPGNDLVAATALASCGCHMVLFTTGRGTPFGTYVPTMKISTNSRLAAHKPGWIDFNAGVIVENEPMTVTCKRFIDYVIKVASGEWVNNEKKGYREIAIFKTGVTL</sequence>
<reference evidence="5" key="1">
    <citation type="journal article" date="2021" name="PeerJ">
        <title>Extensive microbial diversity within the chicken gut microbiome revealed by metagenomics and culture.</title>
        <authorList>
            <person name="Gilroy R."/>
            <person name="Ravi A."/>
            <person name="Getino M."/>
            <person name="Pursley I."/>
            <person name="Horton D.L."/>
            <person name="Alikhan N.F."/>
            <person name="Baker D."/>
            <person name="Gharbi K."/>
            <person name="Hall N."/>
            <person name="Watson M."/>
            <person name="Adriaenssens E.M."/>
            <person name="Foster-Nyarko E."/>
            <person name="Jarju S."/>
            <person name="Secka A."/>
            <person name="Antonio M."/>
            <person name="Oren A."/>
            <person name="Chaudhuri R.R."/>
            <person name="La Ragione R."/>
            <person name="Hildebrand F."/>
            <person name="Pallen M.J."/>
        </authorList>
    </citation>
    <scope>NUCLEOTIDE SEQUENCE</scope>
    <source>
        <strain evidence="5">CHK165-8395</strain>
    </source>
</reference>
<dbReference type="InterPro" id="IPR048332">
    <property type="entry name" value="GD_AH_C"/>
</dbReference>
<evidence type="ECO:0000256" key="1">
    <source>
        <dbReference type="ARBA" id="ARBA00010986"/>
    </source>
</evidence>
<dbReference type="AlphaFoldDB" id="A0A921FF94"/>
<keyword evidence="5" id="KW-0378">Hydrolase</keyword>
<protein>
    <submittedName>
        <fullName evidence="5">UxaA family hydrolase</fullName>
    </submittedName>
</protein>
<evidence type="ECO:0000313" key="6">
    <source>
        <dbReference type="Proteomes" id="UP000718012"/>
    </source>
</evidence>
<evidence type="ECO:0000313" key="5">
    <source>
        <dbReference type="EMBL" id="HJF09022.1"/>
    </source>
</evidence>
<evidence type="ECO:0000259" key="3">
    <source>
        <dbReference type="Pfam" id="PF04295"/>
    </source>
</evidence>
<feature type="non-terminal residue" evidence="5">
    <location>
        <position position="1"/>
    </location>
</feature>
<reference evidence="5" key="2">
    <citation type="submission" date="2021-09" db="EMBL/GenBank/DDBJ databases">
        <authorList>
            <person name="Gilroy R."/>
        </authorList>
    </citation>
    <scope>NUCLEOTIDE SEQUENCE</scope>
    <source>
        <strain evidence="5">CHK165-8395</strain>
    </source>
</reference>
<name>A0A921FF94_9BACT</name>
<dbReference type="InterPro" id="IPR052172">
    <property type="entry name" value="UxaA_altronate/galactarate_dh"/>
</dbReference>
<comment type="caution">
    <text evidence="5">The sequence shown here is derived from an EMBL/GenBank/DDBJ whole genome shotgun (WGS) entry which is preliminary data.</text>
</comment>
<gene>
    <name evidence="5" type="ORF">K8U81_12720</name>
</gene>
<dbReference type="Pfam" id="PF04295">
    <property type="entry name" value="GD_AH_second"/>
    <property type="match status" value="1"/>
</dbReference>
<evidence type="ECO:0000259" key="4">
    <source>
        <dbReference type="Pfam" id="PF20629"/>
    </source>
</evidence>
<comment type="similarity">
    <text evidence="1">Belongs to the UxaA family.</text>
</comment>
<dbReference type="GO" id="GO:0019698">
    <property type="term" value="P:D-galacturonate catabolic process"/>
    <property type="evidence" value="ECO:0007669"/>
    <property type="project" value="TreeGrafter"/>
</dbReference>
<dbReference type="InterPro" id="IPR007392">
    <property type="entry name" value="GD_AH_second"/>
</dbReference>
<dbReference type="GO" id="GO:0016787">
    <property type="term" value="F:hydrolase activity"/>
    <property type="evidence" value="ECO:0007669"/>
    <property type="project" value="UniProtKB-KW"/>
</dbReference>
<feature type="domain" description="D-galactarate/Altronate dehydratase C-terminal" evidence="4">
    <location>
        <begin position="134"/>
        <end position="372"/>
    </location>
</feature>
<evidence type="ECO:0000256" key="2">
    <source>
        <dbReference type="ARBA" id="ARBA00023239"/>
    </source>
</evidence>
<dbReference type="Proteomes" id="UP000718012">
    <property type="component" value="Unassembled WGS sequence"/>
</dbReference>
<dbReference type="Pfam" id="PF20629">
    <property type="entry name" value="GD_AH_C"/>
    <property type="match status" value="1"/>
</dbReference>
<organism evidence="5 6">
    <name type="scientific">Phocaeicola coprocola</name>
    <dbReference type="NCBI Taxonomy" id="310298"/>
    <lineage>
        <taxon>Bacteria</taxon>
        <taxon>Pseudomonadati</taxon>
        <taxon>Bacteroidota</taxon>
        <taxon>Bacteroidia</taxon>
        <taxon>Bacteroidales</taxon>
        <taxon>Bacteroidaceae</taxon>
        <taxon>Phocaeicola</taxon>
    </lineage>
</organism>
<proteinExistence type="inferred from homology"/>
<keyword evidence="2" id="KW-0456">Lyase</keyword>
<dbReference type="PANTHER" id="PTHR30536:SF5">
    <property type="entry name" value="ALTRONATE DEHYDRATASE"/>
    <property type="match status" value="1"/>
</dbReference>